<evidence type="ECO:0000256" key="1">
    <source>
        <dbReference type="SAM" id="MobiDB-lite"/>
    </source>
</evidence>
<reference evidence="2" key="1">
    <citation type="submission" date="2020-06" db="EMBL/GenBank/DDBJ databases">
        <title>WGS assembly of Ceratodon purpureus strain R40.</title>
        <authorList>
            <person name="Carey S.B."/>
            <person name="Jenkins J."/>
            <person name="Shu S."/>
            <person name="Lovell J.T."/>
            <person name="Sreedasyam A."/>
            <person name="Maumus F."/>
            <person name="Tiley G.P."/>
            <person name="Fernandez-Pozo N."/>
            <person name="Barry K."/>
            <person name="Chen C."/>
            <person name="Wang M."/>
            <person name="Lipzen A."/>
            <person name="Daum C."/>
            <person name="Saski C.A."/>
            <person name="Payton A.C."/>
            <person name="Mcbreen J.C."/>
            <person name="Conrad R.E."/>
            <person name="Kollar L.M."/>
            <person name="Olsson S."/>
            <person name="Huttunen S."/>
            <person name="Landis J.B."/>
            <person name="Wickett N.J."/>
            <person name="Johnson M.G."/>
            <person name="Rensing S.A."/>
            <person name="Grimwood J."/>
            <person name="Schmutz J."/>
            <person name="Mcdaniel S.F."/>
        </authorList>
    </citation>
    <scope>NUCLEOTIDE SEQUENCE</scope>
    <source>
        <strain evidence="2">R40</strain>
    </source>
</reference>
<feature type="compositionally biased region" description="Basic and acidic residues" evidence="1">
    <location>
        <begin position="383"/>
        <end position="392"/>
    </location>
</feature>
<feature type="compositionally biased region" description="Basic and acidic residues" evidence="1">
    <location>
        <begin position="261"/>
        <end position="270"/>
    </location>
</feature>
<dbReference type="InterPro" id="IPR010736">
    <property type="entry name" value="SHIPPO-rpt"/>
</dbReference>
<accession>A0A8T0GB11</accession>
<dbReference type="EMBL" id="CM026433">
    <property type="protein sequence ID" value="KAG0555657.1"/>
    <property type="molecule type" value="Genomic_DNA"/>
</dbReference>
<feature type="region of interest" description="Disordered" evidence="1">
    <location>
        <begin position="417"/>
        <end position="465"/>
    </location>
</feature>
<dbReference type="OrthoDB" id="1916684at2759"/>
<keyword evidence="3" id="KW-1185">Reference proteome</keyword>
<protein>
    <submittedName>
        <fullName evidence="2">Uncharacterized protein</fullName>
    </submittedName>
</protein>
<feature type="compositionally biased region" description="Low complexity" evidence="1">
    <location>
        <begin position="142"/>
        <end position="151"/>
    </location>
</feature>
<organism evidence="2 3">
    <name type="scientific">Ceratodon purpureus</name>
    <name type="common">Fire moss</name>
    <name type="synonym">Dicranum purpureum</name>
    <dbReference type="NCBI Taxonomy" id="3225"/>
    <lineage>
        <taxon>Eukaryota</taxon>
        <taxon>Viridiplantae</taxon>
        <taxon>Streptophyta</taxon>
        <taxon>Embryophyta</taxon>
        <taxon>Bryophyta</taxon>
        <taxon>Bryophytina</taxon>
        <taxon>Bryopsida</taxon>
        <taxon>Dicranidae</taxon>
        <taxon>Pseudoditrichales</taxon>
        <taxon>Ditrichaceae</taxon>
        <taxon>Ceratodon</taxon>
    </lineage>
</organism>
<feature type="region of interest" description="Disordered" evidence="1">
    <location>
        <begin position="232"/>
        <end position="401"/>
    </location>
</feature>
<evidence type="ECO:0000313" key="3">
    <source>
        <dbReference type="Proteomes" id="UP000822688"/>
    </source>
</evidence>
<dbReference type="InterPro" id="IPR051291">
    <property type="entry name" value="CIMAP"/>
</dbReference>
<evidence type="ECO:0000313" key="2">
    <source>
        <dbReference type="EMBL" id="KAG0555657.1"/>
    </source>
</evidence>
<dbReference type="Proteomes" id="UP000822688">
    <property type="component" value="Chromosome 12"/>
</dbReference>
<feature type="compositionally biased region" description="Polar residues" evidence="1">
    <location>
        <begin position="456"/>
        <end position="465"/>
    </location>
</feature>
<dbReference type="Pfam" id="PF07004">
    <property type="entry name" value="SHIPPO-rpt"/>
    <property type="match status" value="12"/>
</dbReference>
<comment type="caution">
    <text evidence="2">The sequence shown here is derived from an EMBL/GenBank/DDBJ whole genome shotgun (WGS) entry which is preliminary data.</text>
</comment>
<proteinExistence type="predicted"/>
<dbReference type="PANTHER" id="PTHR21580">
    <property type="entry name" value="SHIPPO-1-RELATED"/>
    <property type="match status" value="1"/>
</dbReference>
<sequence>MPWPDQRSHPLHCSRIQNVKEQNVMSKGQNLLYAPATIHLLFPSTPNHHFALHRNTLSIHRRKKSHKSGLRAKLGSMVDYGDNPGPGAYCAKINLTTFQAPLYSIAGKLKRPGDGVKPGPGQYDPKLGPGGPSFSLHDRTNNPKNKNPGPGAYDPYAHEQLPDFSLGKRLDGISRGKSPGPGEYDPKLGPGGPKYTLKDRLNSFKNKNPGPGTYCANVSLTTFQSPIYSMGAKLEHGSGGEKPGPGQYDPHLGPGGPSFSMHERVNDPRNKNPGPGAYNPYAHEQLPNFSLGKRLDGGHRGKGPGPGQYDPKLGPGGPSCSLKDRLNPFKNKNPGPGAYDPYGHEKLPNFSLGKRLSGMRKGKIPGPGQYDPHLGPGGPSFSMHERVNDPRNKNPGPGAYDPYAHNCLPNFSLGQRLEGITGDKKPGPGAYDTDNPHTGDAPAFTMGFRIERKRPPNQNMKPLKA</sequence>
<feature type="region of interest" description="Disordered" evidence="1">
    <location>
        <begin position="111"/>
        <end position="211"/>
    </location>
</feature>
<dbReference type="PANTHER" id="PTHR21580:SF28">
    <property type="entry name" value="BOREALIN N-TERMINAL DOMAIN-CONTAINING PROTEIN-RELATED"/>
    <property type="match status" value="1"/>
</dbReference>
<name>A0A8T0GB11_CERPU</name>
<dbReference type="AlphaFoldDB" id="A0A8T0GB11"/>
<gene>
    <name evidence="2" type="ORF">KC19_12G186000</name>
</gene>
<feature type="compositionally biased region" description="Basic and acidic residues" evidence="1">
    <location>
        <begin position="156"/>
        <end position="174"/>
    </location>
</feature>